<protein>
    <submittedName>
        <fullName evidence="1">Uncharacterized protein</fullName>
    </submittedName>
</protein>
<gene>
    <name evidence="1" type="ORF">E3N88_14867</name>
</gene>
<proteinExistence type="predicted"/>
<name>A0A5N6P3Y5_9ASTR</name>
<keyword evidence="2" id="KW-1185">Reference proteome</keyword>
<dbReference type="OrthoDB" id="1719753at2759"/>
<comment type="caution">
    <text evidence="1">The sequence shown here is derived from an EMBL/GenBank/DDBJ whole genome shotgun (WGS) entry which is preliminary data.</text>
</comment>
<dbReference type="Proteomes" id="UP000326396">
    <property type="component" value="Linkage Group LG15"/>
</dbReference>
<dbReference type="EMBL" id="SZYD01000007">
    <property type="protein sequence ID" value="KAD5803507.1"/>
    <property type="molecule type" value="Genomic_DNA"/>
</dbReference>
<sequence>MTSYVVFLRLQENMYLDYHYAKFPGKSLYALGRSWFKEVVTKKDKRQRSDDEAKEYLKEFVEQAKAAKVLARYVLIVQCMACLYVDSEENIEEDLVWVDERAKETWVS</sequence>
<evidence type="ECO:0000313" key="2">
    <source>
        <dbReference type="Proteomes" id="UP000326396"/>
    </source>
</evidence>
<reference evidence="1 2" key="1">
    <citation type="submission" date="2019-05" db="EMBL/GenBank/DDBJ databases">
        <title>Mikania micrantha, genome provides insights into the molecular mechanism of rapid growth.</title>
        <authorList>
            <person name="Liu B."/>
        </authorList>
    </citation>
    <scope>NUCLEOTIDE SEQUENCE [LARGE SCALE GENOMIC DNA]</scope>
    <source>
        <strain evidence="1">NLD-2019</strain>
        <tissue evidence="1">Leaf</tissue>
    </source>
</reference>
<accession>A0A5N6P3Y5</accession>
<organism evidence="1 2">
    <name type="scientific">Mikania micrantha</name>
    <name type="common">bitter vine</name>
    <dbReference type="NCBI Taxonomy" id="192012"/>
    <lineage>
        <taxon>Eukaryota</taxon>
        <taxon>Viridiplantae</taxon>
        <taxon>Streptophyta</taxon>
        <taxon>Embryophyta</taxon>
        <taxon>Tracheophyta</taxon>
        <taxon>Spermatophyta</taxon>
        <taxon>Magnoliopsida</taxon>
        <taxon>eudicotyledons</taxon>
        <taxon>Gunneridae</taxon>
        <taxon>Pentapetalae</taxon>
        <taxon>asterids</taxon>
        <taxon>campanulids</taxon>
        <taxon>Asterales</taxon>
        <taxon>Asteraceae</taxon>
        <taxon>Asteroideae</taxon>
        <taxon>Heliantheae alliance</taxon>
        <taxon>Eupatorieae</taxon>
        <taxon>Mikania</taxon>
    </lineage>
</organism>
<dbReference type="AlphaFoldDB" id="A0A5N6P3Y5"/>
<evidence type="ECO:0000313" key="1">
    <source>
        <dbReference type="EMBL" id="KAD5803507.1"/>
    </source>
</evidence>